<proteinExistence type="predicted"/>
<protein>
    <submittedName>
        <fullName evidence="2">Uncharacterized protein</fullName>
    </submittedName>
</protein>
<keyword evidence="3" id="KW-1185">Reference proteome</keyword>
<name>A0A8H5AYP1_9AGAR</name>
<feature type="compositionally biased region" description="Polar residues" evidence="1">
    <location>
        <begin position="230"/>
        <end position="244"/>
    </location>
</feature>
<comment type="caution">
    <text evidence="2">The sequence shown here is derived from an EMBL/GenBank/DDBJ whole genome shotgun (WGS) entry which is preliminary data.</text>
</comment>
<accession>A0A8H5AYP1</accession>
<gene>
    <name evidence="2" type="ORF">D9619_003751</name>
</gene>
<dbReference type="AlphaFoldDB" id="A0A8H5AYP1"/>
<feature type="region of interest" description="Disordered" evidence="1">
    <location>
        <begin position="224"/>
        <end position="271"/>
    </location>
</feature>
<dbReference type="Proteomes" id="UP000567179">
    <property type="component" value="Unassembled WGS sequence"/>
</dbReference>
<reference evidence="2 3" key="1">
    <citation type="journal article" date="2020" name="ISME J.">
        <title>Uncovering the hidden diversity of litter-decomposition mechanisms in mushroom-forming fungi.</title>
        <authorList>
            <person name="Floudas D."/>
            <person name="Bentzer J."/>
            <person name="Ahren D."/>
            <person name="Johansson T."/>
            <person name="Persson P."/>
            <person name="Tunlid A."/>
        </authorList>
    </citation>
    <scope>NUCLEOTIDE SEQUENCE [LARGE SCALE GENOMIC DNA]</scope>
    <source>
        <strain evidence="2 3">CBS 101986</strain>
    </source>
</reference>
<organism evidence="2 3">
    <name type="scientific">Psilocybe cf. subviscida</name>
    <dbReference type="NCBI Taxonomy" id="2480587"/>
    <lineage>
        <taxon>Eukaryota</taxon>
        <taxon>Fungi</taxon>
        <taxon>Dikarya</taxon>
        <taxon>Basidiomycota</taxon>
        <taxon>Agaricomycotina</taxon>
        <taxon>Agaricomycetes</taxon>
        <taxon>Agaricomycetidae</taxon>
        <taxon>Agaricales</taxon>
        <taxon>Agaricineae</taxon>
        <taxon>Strophariaceae</taxon>
        <taxon>Psilocybe</taxon>
    </lineage>
</organism>
<evidence type="ECO:0000256" key="1">
    <source>
        <dbReference type="SAM" id="MobiDB-lite"/>
    </source>
</evidence>
<dbReference type="EMBL" id="JAACJJ010000056">
    <property type="protein sequence ID" value="KAF5312532.1"/>
    <property type="molecule type" value="Genomic_DNA"/>
</dbReference>
<sequence length="271" mass="30877">MITYSIAPSLSVREEEYIFTRLYSAARHLRAAHPAHQYVDKHGRVYDLVQPWNALSGLGIFAAYRAALSEIHLRWLNSQLSHGPENHHTIAAYRAFVNTTAPRALAYVVHKYYGNYSAMRFPYELDLSYKLPYNLEVKDFCMAVIYECVQGIEYRPFTLLNGYAFTWSVMTAGILSTIYLATQDDIYTRWMNGDLTVRSYDDLDRATLRVLTAKVLEEMNRRVKPDGSVDMSNSPHQQILQPSEGNRGGLTRGGSPSFVADTYDPTHNMSL</sequence>
<evidence type="ECO:0000313" key="3">
    <source>
        <dbReference type="Proteomes" id="UP000567179"/>
    </source>
</evidence>
<evidence type="ECO:0000313" key="2">
    <source>
        <dbReference type="EMBL" id="KAF5312532.1"/>
    </source>
</evidence>